<evidence type="ECO:0000313" key="3">
    <source>
        <dbReference type="EMBL" id="KAF7282811.1"/>
    </source>
</evidence>
<dbReference type="GO" id="GO:0007018">
    <property type="term" value="P:microtubule-based movement"/>
    <property type="evidence" value="ECO:0007669"/>
    <property type="project" value="TreeGrafter"/>
</dbReference>
<dbReference type="CDD" id="cd21459">
    <property type="entry name" value="DLC-like_TCTEX1D2"/>
    <property type="match status" value="1"/>
</dbReference>
<dbReference type="EMBL" id="JAACXV010000156">
    <property type="protein sequence ID" value="KAF7282811.1"/>
    <property type="molecule type" value="Genomic_DNA"/>
</dbReference>
<comment type="caution">
    <text evidence="3">The sequence shown here is derived from an EMBL/GenBank/DDBJ whole genome shotgun (WGS) entry which is preliminary data.</text>
</comment>
<dbReference type="InterPro" id="IPR005334">
    <property type="entry name" value="Tctex-1-like"/>
</dbReference>
<dbReference type="Gene3D" id="3.30.1140.40">
    <property type="entry name" value="Tctex-1"/>
    <property type="match status" value="1"/>
</dbReference>
<comment type="similarity">
    <text evidence="1">Belongs to the dynein light chain Tctex-type family.</text>
</comment>
<evidence type="ECO:0000313" key="4">
    <source>
        <dbReference type="Proteomes" id="UP000625711"/>
    </source>
</evidence>
<evidence type="ECO:0000256" key="2">
    <source>
        <dbReference type="SAM" id="MobiDB-lite"/>
    </source>
</evidence>
<dbReference type="PANTHER" id="PTHR21255">
    <property type="entry name" value="T-COMPLEX-ASSOCIATED-TESTIS-EXPRESSED 1/ DYNEIN LIGHT CHAIN"/>
    <property type="match status" value="1"/>
</dbReference>
<dbReference type="PANTHER" id="PTHR21255:SF7">
    <property type="entry name" value="DYNEIN LIGHT CHAIN TCTEX-TYPE PROTEIN 2B"/>
    <property type="match status" value="1"/>
</dbReference>
<accession>A0A834MHU5</accession>
<dbReference type="GO" id="GO:0005868">
    <property type="term" value="C:cytoplasmic dynein complex"/>
    <property type="evidence" value="ECO:0007669"/>
    <property type="project" value="TreeGrafter"/>
</dbReference>
<sequence length="162" mass="18434">MEEKESEEGIGPQDAISEEIASTTAELVAPEDGIKQPQSHESVAPINSYQIKPNLQERFKELSVKDILKEVQQSILGGKNYENDNVKKWTIKIANDVNEKIKDLEMKRYKHIVQVILGERKGQGVKSGMRCLWDCEVDGYTSEIFMNDTIFCVTTVFAVYLY</sequence>
<evidence type="ECO:0008006" key="5">
    <source>
        <dbReference type="Google" id="ProtNLM"/>
    </source>
</evidence>
<name>A0A834MHU5_RHYFE</name>
<keyword evidence="4" id="KW-1185">Reference proteome</keyword>
<dbReference type="GO" id="GO:0045505">
    <property type="term" value="F:dynein intermediate chain binding"/>
    <property type="evidence" value="ECO:0007669"/>
    <property type="project" value="TreeGrafter"/>
</dbReference>
<dbReference type="OrthoDB" id="10260741at2759"/>
<feature type="region of interest" description="Disordered" evidence="2">
    <location>
        <begin position="1"/>
        <end position="23"/>
    </location>
</feature>
<protein>
    <recommendedName>
        <fullName evidence="5">Dynein light chain</fullName>
    </recommendedName>
</protein>
<proteinExistence type="inferred from homology"/>
<evidence type="ECO:0000256" key="1">
    <source>
        <dbReference type="ARBA" id="ARBA00005361"/>
    </source>
</evidence>
<dbReference type="AlphaFoldDB" id="A0A834MHU5"/>
<gene>
    <name evidence="3" type="ORF">GWI33_001952</name>
</gene>
<dbReference type="Proteomes" id="UP000625711">
    <property type="component" value="Unassembled WGS sequence"/>
</dbReference>
<dbReference type="GO" id="GO:0005737">
    <property type="term" value="C:cytoplasm"/>
    <property type="evidence" value="ECO:0007669"/>
    <property type="project" value="TreeGrafter"/>
</dbReference>
<dbReference type="FunFam" id="3.30.1140.40:FF:000003">
    <property type="entry name" value="tctex1 domain-containing protein 2"/>
    <property type="match status" value="1"/>
</dbReference>
<dbReference type="InterPro" id="IPR038586">
    <property type="entry name" value="Tctex-1-like_sf"/>
</dbReference>
<organism evidence="3 4">
    <name type="scientific">Rhynchophorus ferrugineus</name>
    <name type="common">Red palm weevil</name>
    <name type="synonym">Curculio ferrugineus</name>
    <dbReference type="NCBI Taxonomy" id="354439"/>
    <lineage>
        <taxon>Eukaryota</taxon>
        <taxon>Metazoa</taxon>
        <taxon>Ecdysozoa</taxon>
        <taxon>Arthropoda</taxon>
        <taxon>Hexapoda</taxon>
        <taxon>Insecta</taxon>
        <taxon>Pterygota</taxon>
        <taxon>Neoptera</taxon>
        <taxon>Endopterygota</taxon>
        <taxon>Coleoptera</taxon>
        <taxon>Polyphaga</taxon>
        <taxon>Cucujiformia</taxon>
        <taxon>Curculionidae</taxon>
        <taxon>Dryophthorinae</taxon>
        <taxon>Rhynchophorus</taxon>
    </lineage>
</organism>
<reference evidence="3" key="1">
    <citation type="submission" date="2020-08" db="EMBL/GenBank/DDBJ databases">
        <title>Genome sequencing and assembly of the red palm weevil Rhynchophorus ferrugineus.</title>
        <authorList>
            <person name="Dias G.B."/>
            <person name="Bergman C.M."/>
            <person name="Manee M."/>
        </authorList>
    </citation>
    <scope>NUCLEOTIDE SEQUENCE</scope>
    <source>
        <strain evidence="3">AA-2017</strain>
        <tissue evidence="3">Whole larva</tissue>
    </source>
</reference>
<dbReference type="Pfam" id="PF03645">
    <property type="entry name" value="Tctex-1"/>
    <property type="match status" value="1"/>
</dbReference>